<dbReference type="NCBIfam" id="NF003975">
    <property type="entry name" value="PRK05467.1-4"/>
    <property type="match status" value="1"/>
</dbReference>
<dbReference type="InterPro" id="IPR023550">
    <property type="entry name" value="PKHD_hydroxylase"/>
</dbReference>
<dbReference type="KEGG" id="txa:HQN79_00805"/>
<evidence type="ECO:0000256" key="6">
    <source>
        <dbReference type="ARBA" id="ARBA00023004"/>
    </source>
</evidence>
<dbReference type="InterPro" id="IPR044862">
    <property type="entry name" value="Pro_4_hyd_alph_FE2OG_OXY"/>
</dbReference>
<dbReference type="GO" id="GO:0031418">
    <property type="term" value="F:L-ascorbic acid binding"/>
    <property type="evidence" value="ECO:0007669"/>
    <property type="project" value="UniProtKB-KW"/>
</dbReference>
<dbReference type="GO" id="GO:0006974">
    <property type="term" value="P:DNA damage response"/>
    <property type="evidence" value="ECO:0007669"/>
    <property type="project" value="TreeGrafter"/>
</dbReference>
<keyword evidence="2 7" id="KW-0479">Metal-binding</keyword>
<dbReference type="InterPro" id="IPR006620">
    <property type="entry name" value="Pro_4_hyd_alph"/>
</dbReference>
<feature type="binding site" evidence="7">
    <location>
        <position position="169"/>
    </location>
    <ligand>
        <name>2-oxoglutarate</name>
        <dbReference type="ChEBI" id="CHEBI:16810"/>
    </ligand>
</feature>
<evidence type="ECO:0000256" key="4">
    <source>
        <dbReference type="ARBA" id="ARBA00022964"/>
    </source>
</evidence>
<feature type="binding site" evidence="7">
    <location>
        <position position="98"/>
    </location>
    <ligand>
        <name>Fe cation</name>
        <dbReference type="ChEBI" id="CHEBI:24875"/>
    </ligand>
</feature>
<dbReference type="EMBL" id="CP054020">
    <property type="protein sequence ID" value="QKI88213.1"/>
    <property type="molecule type" value="Genomic_DNA"/>
</dbReference>
<reference evidence="9 10" key="1">
    <citation type="submission" date="2020-05" db="EMBL/GenBank/DDBJ databases">
        <title>Thiomicrorhabdus sediminis sp.nov. and Thiomicrorhabdus xiamenensis sp.nov., novel sulfur-oxidizing bacteria isolated from coastal sediment.</title>
        <authorList>
            <person name="Liu X."/>
        </authorList>
    </citation>
    <scope>NUCLEOTIDE SEQUENCE [LARGE SCALE GENOMIC DNA]</scope>
    <source>
        <strain evidence="9 10">G2</strain>
    </source>
</reference>
<dbReference type="GO" id="GO:0005506">
    <property type="term" value="F:iron ion binding"/>
    <property type="evidence" value="ECO:0007669"/>
    <property type="project" value="UniProtKB-UniRule"/>
</dbReference>
<dbReference type="NCBIfam" id="NF003974">
    <property type="entry name" value="PRK05467.1-3"/>
    <property type="match status" value="1"/>
</dbReference>
<dbReference type="Gene3D" id="2.60.120.620">
    <property type="entry name" value="q2cbj1_9rhob like domain"/>
    <property type="match status" value="1"/>
</dbReference>
<name>A0A7D4NMT7_9GAMM</name>
<proteinExistence type="inferred from homology"/>
<comment type="cofactor">
    <cofactor evidence="7">
        <name>Fe(2+)</name>
        <dbReference type="ChEBI" id="CHEBI:29033"/>
    </cofactor>
    <text evidence="7">Binds 1 Fe(2+) ion per subunit.</text>
</comment>
<dbReference type="Gene3D" id="4.10.860.20">
    <property type="entry name" value="Rabenosyn, Rab binding domain"/>
    <property type="match status" value="1"/>
</dbReference>
<dbReference type="SUPFAM" id="SSF51197">
    <property type="entry name" value="Clavaminate synthase-like"/>
    <property type="match status" value="1"/>
</dbReference>
<dbReference type="InterPro" id="IPR005123">
    <property type="entry name" value="Oxoglu/Fe-dep_dioxygenase_dom"/>
</dbReference>
<evidence type="ECO:0000256" key="7">
    <source>
        <dbReference type="HAMAP-Rule" id="MF_00657"/>
    </source>
</evidence>
<dbReference type="Proteomes" id="UP000504724">
    <property type="component" value="Chromosome"/>
</dbReference>
<dbReference type="PANTHER" id="PTHR41536:SF1">
    <property type="entry name" value="PKHD-TYPE HYDROXYLASE YBIX"/>
    <property type="match status" value="1"/>
</dbReference>
<protein>
    <submittedName>
        <fullName evidence="9">Fe2+-dependent dioxygenase</fullName>
    </submittedName>
</protein>
<dbReference type="HAMAP" id="MF_00657">
    <property type="entry name" value="Hydroxyl_YbiX"/>
    <property type="match status" value="1"/>
</dbReference>
<dbReference type="InterPro" id="IPR041097">
    <property type="entry name" value="PKHD_C"/>
</dbReference>
<dbReference type="PANTHER" id="PTHR41536">
    <property type="entry name" value="PKHD-TYPE HYDROXYLASE YBIX"/>
    <property type="match status" value="1"/>
</dbReference>
<gene>
    <name evidence="9" type="ORF">HQN79_00805</name>
</gene>
<dbReference type="GO" id="GO:0006879">
    <property type="term" value="P:intracellular iron ion homeostasis"/>
    <property type="evidence" value="ECO:0007669"/>
    <property type="project" value="TreeGrafter"/>
</dbReference>
<evidence type="ECO:0000256" key="1">
    <source>
        <dbReference type="ARBA" id="ARBA00001961"/>
    </source>
</evidence>
<dbReference type="AlphaFoldDB" id="A0A7D4NMT7"/>
<keyword evidence="6 7" id="KW-0408">Iron</keyword>
<dbReference type="Pfam" id="PF13640">
    <property type="entry name" value="2OG-FeII_Oxy_3"/>
    <property type="match status" value="1"/>
</dbReference>
<dbReference type="RefSeq" id="WP_173283809.1">
    <property type="nucleotide sequence ID" value="NZ_CP054020.1"/>
</dbReference>
<keyword evidence="5 7" id="KW-0560">Oxidoreductase</keyword>
<evidence type="ECO:0000256" key="5">
    <source>
        <dbReference type="ARBA" id="ARBA00023002"/>
    </source>
</evidence>
<evidence type="ECO:0000313" key="9">
    <source>
        <dbReference type="EMBL" id="QKI88213.1"/>
    </source>
</evidence>
<keyword evidence="3 7" id="KW-0847">Vitamin C</keyword>
<feature type="domain" description="Fe2OG dioxygenase" evidence="8">
    <location>
        <begin position="78"/>
        <end position="178"/>
    </location>
</feature>
<dbReference type="PROSITE" id="PS51471">
    <property type="entry name" value="FE2OG_OXY"/>
    <property type="match status" value="1"/>
</dbReference>
<feature type="binding site" evidence="7">
    <location>
        <position position="96"/>
    </location>
    <ligand>
        <name>Fe cation</name>
        <dbReference type="ChEBI" id="CHEBI:24875"/>
    </ligand>
</feature>
<dbReference type="Pfam" id="PF18331">
    <property type="entry name" value="PKHD_C"/>
    <property type="match status" value="1"/>
</dbReference>
<keyword evidence="4 7" id="KW-0223">Dioxygenase</keyword>
<sequence>MFKIIHSVFSEQECLQIRRQLEQGEWTDGAATAGSLARQVKQNLQLDDASELARALSRQVEKRLLKTESFVSAALPNYFYPPKFNLYQNGGFYGAHVDNAILNHPYSGEKLRADLSATLFLNDPDSYVGGELQIDTGMGVQEIKLKAGDMVLYDSGALHQVLPVTEGQRIASFMWIQSLIQDSKARSMLYQLDQSIQSLRRQLNDSQQHDDVLQLTELYHNLLRYWTQ</sequence>
<evidence type="ECO:0000256" key="2">
    <source>
        <dbReference type="ARBA" id="ARBA00022723"/>
    </source>
</evidence>
<evidence type="ECO:0000256" key="3">
    <source>
        <dbReference type="ARBA" id="ARBA00022896"/>
    </source>
</evidence>
<organism evidence="9 10">
    <name type="scientific">Thiomicrorhabdus xiamenensis</name>
    <dbReference type="NCBI Taxonomy" id="2739063"/>
    <lineage>
        <taxon>Bacteria</taxon>
        <taxon>Pseudomonadati</taxon>
        <taxon>Pseudomonadota</taxon>
        <taxon>Gammaproteobacteria</taxon>
        <taxon>Thiotrichales</taxon>
        <taxon>Piscirickettsiaceae</taxon>
        <taxon>Thiomicrorhabdus</taxon>
    </lineage>
</organism>
<accession>A0A7D4NMT7</accession>
<dbReference type="SMART" id="SM00702">
    <property type="entry name" value="P4Hc"/>
    <property type="match status" value="1"/>
</dbReference>
<evidence type="ECO:0000259" key="8">
    <source>
        <dbReference type="PROSITE" id="PS51471"/>
    </source>
</evidence>
<feature type="binding site" evidence="7">
    <location>
        <position position="159"/>
    </location>
    <ligand>
        <name>Fe cation</name>
        <dbReference type="ChEBI" id="CHEBI:24875"/>
    </ligand>
</feature>
<comment type="cofactor">
    <cofactor evidence="1 7">
        <name>L-ascorbate</name>
        <dbReference type="ChEBI" id="CHEBI:38290"/>
    </cofactor>
</comment>
<evidence type="ECO:0000313" key="10">
    <source>
        <dbReference type="Proteomes" id="UP000504724"/>
    </source>
</evidence>
<keyword evidence="10" id="KW-1185">Reference proteome</keyword>
<dbReference type="GO" id="GO:0016706">
    <property type="term" value="F:2-oxoglutarate-dependent dioxygenase activity"/>
    <property type="evidence" value="ECO:0007669"/>
    <property type="project" value="UniProtKB-UniRule"/>
</dbReference>